<dbReference type="AlphaFoldDB" id="A0A9D4IWE2"/>
<dbReference type="EMBL" id="JAIWYP010000008">
    <property type="protein sequence ID" value="KAH3787324.1"/>
    <property type="molecule type" value="Genomic_DNA"/>
</dbReference>
<name>A0A9D4IWE2_DREPO</name>
<organism evidence="1 2">
    <name type="scientific">Dreissena polymorpha</name>
    <name type="common">Zebra mussel</name>
    <name type="synonym">Mytilus polymorpha</name>
    <dbReference type="NCBI Taxonomy" id="45954"/>
    <lineage>
        <taxon>Eukaryota</taxon>
        <taxon>Metazoa</taxon>
        <taxon>Spiralia</taxon>
        <taxon>Lophotrochozoa</taxon>
        <taxon>Mollusca</taxon>
        <taxon>Bivalvia</taxon>
        <taxon>Autobranchia</taxon>
        <taxon>Heteroconchia</taxon>
        <taxon>Euheterodonta</taxon>
        <taxon>Imparidentia</taxon>
        <taxon>Neoheterodontei</taxon>
        <taxon>Myida</taxon>
        <taxon>Dreissenoidea</taxon>
        <taxon>Dreissenidae</taxon>
        <taxon>Dreissena</taxon>
    </lineage>
</organism>
<comment type="caution">
    <text evidence="1">The sequence shown here is derived from an EMBL/GenBank/DDBJ whole genome shotgun (WGS) entry which is preliminary data.</text>
</comment>
<sequence>MLSSIWLCRGSGGFAFHLTKSLFADRVDKVGQRLQFLLYWPWECCCQDGVEVFIELLPQATVTYLGPCNSHLSRGISIGSCVAGVVLCVCVWPQVFRSS</sequence>
<accession>A0A9D4IWE2</accession>
<evidence type="ECO:0000313" key="1">
    <source>
        <dbReference type="EMBL" id="KAH3787324.1"/>
    </source>
</evidence>
<reference evidence="1" key="2">
    <citation type="submission" date="2020-11" db="EMBL/GenBank/DDBJ databases">
        <authorList>
            <person name="McCartney M.A."/>
            <person name="Auch B."/>
            <person name="Kono T."/>
            <person name="Mallez S."/>
            <person name="Becker A."/>
            <person name="Gohl D.M."/>
            <person name="Silverstein K.A.T."/>
            <person name="Koren S."/>
            <person name="Bechman K.B."/>
            <person name="Herman A."/>
            <person name="Abrahante J.E."/>
            <person name="Garbe J."/>
        </authorList>
    </citation>
    <scope>NUCLEOTIDE SEQUENCE</scope>
    <source>
        <strain evidence="1">Duluth1</strain>
        <tissue evidence="1">Whole animal</tissue>
    </source>
</reference>
<evidence type="ECO:0000313" key="2">
    <source>
        <dbReference type="Proteomes" id="UP000828390"/>
    </source>
</evidence>
<protein>
    <submittedName>
        <fullName evidence="1">Uncharacterized protein</fullName>
    </submittedName>
</protein>
<reference evidence="1" key="1">
    <citation type="journal article" date="2019" name="bioRxiv">
        <title>The Genome of the Zebra Mussel, Dreissena polymorpha: A Resource for Invasive Species Research.</title>
        <authorList>
            <person name="McCartney M.A."/>
            <person name="Auch B."/>
            <person name="Kono T."/>
            <person name="Mallez S."/>
            <person name="Zhang Y."/>
            <person name="Obille A."/>
            <person name="Becker A."/>
            <person name="Abrahante J.E."/>
            <person name="Garbe J."/>
            <person name="Badalamenti J.P."/>
            <person name="Herman A."/>
            <person name="Mangelson H."/>
            <person name="Liachko I."/>
            <person name="Sullivan S."/>
            <person name="Sone E.D."/>
            <person name="Koren S."/>
            <person name="Silverstein K.A.T."/>
            <person name="Beckman K.B."/>
            <person name="Gohl D.M."/>
        </authorList>
    </citation>
    <scope>NUCLEOTIDE SEQUENCE</scope>
    <source>
        <strain evidence="1">Duluth1</strain>
        <tissue evidence="1">Whole animal</tissue>
    </source>
</reference>
<gene>
    <name evidence="1" type="ORF">DPMN_165445</name>
</gene>
<keyword evidence="2" id="KW-1185">Reference proteome</keyword>
<proteinExistence type="predicted"/>
<dbReference type="Proteomes" id="UP000828390">
    <property type="component" value="Unassembled WGS sequence"/>
</dbReference>